<evidence type="ECO:0000256" key="2">
    <source>
        <dbReference type="ARBA" id="ARBA00022448"/>
    </source>
</evidence>
<reference evidence="7" key="2">
    <citation type="submission" date="2020-11" db="EMBL/GenBank/DDBJ databases">
        <authorList>
            <consortium name="DOE Joint Genome Institute"/>
            <person name="Kuo A."/>
            <person name="Miyauchi S."/>
            <person name="Kiss E."/>
            <person name="Drula E."/>
            <person name="Kohler A."/>
            <person name="Sanchez-Garcia M."/>
            <person name="Andreopoulos B."/>
            <person name="Barry K.W."/>
            <person name="Bonito G."/>
            <person name="Buee M."/>
            <person name="Carver A."/>
            <person name="Chen C."/>
            <person name="Cichocki N."/>
            <person name="Clum A."/>
            <person name="Culley D."/>
            <person name="Crous P.W."/>
            <person name="Fauchery L."/>
            <person name="Girlanda M."/>
            <person name="Hayes R."/>
            <person name="Keri Z."/>
            <person name="Labutti K."/>
            <person name="Lipzen A."/>
            <person name="Lombard V."/>
            <person name="Magnuson J."/>
            <person name="Maillard F."/>
            <person name="Morin E."/>
            <person name="Murat C."/>
            <person name="Nolan M."/>
            <person name="Ohm R."/>
            <person name="Pangilinan J."/>
            <person name="Pereira M."/>
            <person name="Perotto S."/>
            <person name="Peter M."/>
            <person name="Riley R."/>
            <person name="Sitrit Y."/>
            <person name="Stielow B."/>
            <person name="Szollosi G."/>
            <person name="Zifcakova L."/>
            <person name="Stursova M."/>
            <person name="Spatafora J.W."/>
            <person name="Tedersoo L."/>
            <person name="Vaario L.-M."/>
            <person name="Yamada A."/>
            <person name="Yan M."/>
            <person name="Wang P."/>
            <person name="Xu J."/>
            <person name="Bruns T."/>
            <person name="Baldrian P."/>
            <person name="Vilgalys R."/>
            <person name="Henrissat B."/>
            <person name="Grigoriev I.V."/>
            <person name="Hibbett D."/>
            <person name="Nagy L.G."/>
            <person name="Martin F.M."/>
        </authorList>
    </citation>
    <scope>NUCLEOTIDE SEQUENCE</scope>
    <source>
        <strain evidence="7">UH-Tt-Lm1</strain>
    </source>
</reference>
<keyword evidence="4 5" id="KW-0406">Ion transport</keyword>
<evidence type="ECO:0000256" key="5">
    <source>
        <dbReference type="PIRNR" id="PIRNR032184"/>
    </source>
</evidence>
<name>A0A9P6HQ91_9AGAM</name>
<dbReference type="EMBL" id="WIUZ02000001">
    <property type="protein sequence ID" value="KAF9792278.1"/>
    <property type="molecule type" value="Genomic_DNA"/>
</dbReference>
<feature type="domain" description="ATPase V1 complex subunit H C-terminal" evidence="6">
    <location>
        <begin position="369"/>
        <end position="484"/>
    </location>
</feature>
<dbReference type="Pfam" id="PF11698">
    <property type="entry name" value="V-ATPase_H_C"/>
    <property type="match status" value="1"/>
</dbReference>
<dbReference type="Gene3D" id="1.25.10.10">
    <property type="entry name" value="Leucine-rich Repeat Variant"/>
    <property type="match status" value="1"/>
</dbReference>
<dbReference type="InterPro" id="IPR011989">
    <property type="entry name" value="ARM-like"/>
</dbReference>
<evidence type="ECO:0000313" key="7">
    <source>
        <dbReference type="EMBL" id="KAF9792278.1"/>
    </source>
</evidence>
<comment type="similarity">
    <text evidence="1 5">Belongs to the V-ATPase H subunit family.</text>
</comment>
<dbReference type="GO" id="GO:0000329">
    <property type="term" value="C:fungal-type vacuole membrane"/>
    <property type="evidence" value="ECO:0007669"/>
    <property type="project" value="TreeGrafter"/>
</dbReference>
<protein>
    <recommendedName>
        <fullName evidence="5">V-type proton ATPase subunit H</fullName>
    </recommendedName>
</protein>
<dbReference type="OrthoDB" id="10263554at2759"/>
<gene>
    <name evidence="7" type="ORF">BJ322DRAFT_1028176</name>
</gene>
<dbReference type="PIRSF" id="PIRSF032184">
    <property type="entry name" value="ATPase_V1_H"/>
    <property type="match status" value="1"/>
</dbReference>
<evidence type="ECO:0000313" key="8">
    <source>
        <dbReference type="Proteomes" id="UP000736335"/>
    </source>
</evidence>
<dbReference type="SUPFAM" id="SSF48371">
    <property type="entry name" value="ARM repeat"/>
    <property type="match status" value="1"/>
</dbReference>
<dbReference type="AlphaFoldDB" id="A0A9P6HQ91"/>
<dbReference type="GO" id="GO:0000221">
    <property type="term" value="C:vacuolar proton-transporting V-type ATPase, V1 domain"/>
    <property type="evidence" value="ECO:0007669"/>
    <property type="project" value="UniProtKB-UniRule"/>
</dbReference>
<dbReference type="PANTHER" id="PTHR10698">
    <property type="entry name" value="V-TYPE PROTON ATPASE SUBUNIT H"/>
    <property type="match status" value="1"/>
</dbReference>
<reference evidence="7" key="1">
    <citation type="journal article" date="2020" name="Nat. Commun.">
        <title>Large-scale genome sequencing of mycorrhizal fungi provides insights into the early evolution of symbiotic traits.</title>
        <authorList>
            <person name="Miyauchi S."/>
            <person name="Kiss E."/>
            <person name="Kuo A."/>
            <person name="Drula E."/>
            <person name="Kohler A."/>
            <person name="Sanchez-Garcia M."/>
            <person name="Morin E."/>
            <person name="Andreopoulos B."/>
            <person name="Barry K.W."/>
            <person name="Bonito G."/>
            <person name="Buee M."/>
            <person name="Carver A."/>
            <person name="Chen C."/>
            <person name="Cichocki N."/>
            <person name="Clum A."/>
            <person name="Culley D."/>
            <person name="Crous P.W."/>
            <person name="Fauchery L."/>
            <person name="Girlanda M."/>
            <person name="Hayes R.D."/>
            <person name="Keri Z."/>
            <person name="LaButti K."/>
            <person name="Lipzen A."/>
            <person name="Lombard V."/>
            <person name="Magnuson J."/>
            <person name="Maillard F."/>
            <person name="Murat C."/>
            <person name="Nolan M."/>
            <person name="Ohm R.A."/>
            <person name="Pangilinan J."/>
            <person name="Pereira M.F."/>
            <person name="Perotto S."/>
            <person name="Peter M."/>
            <person name="Pfister S."/>
            <person name="Riley R."/>
            <person name="Sitrit Y."/>
            <person name="Stielow J.B."/>
            <person name="Szollosi G."/>
            <person name="Zifcakova L."/>
            <person name="Stursova M."/>
            <person name="Spatafora J.W."/>
            <person name="Tedersoo L."/>
            <person name="Vaario L.M."/>
            <person name="Yamada A."/>
            <person name="Yan M."/>
            <person name="Wang P."/>
            <person name="Xu J."/>
            <person name="Bruns T."/>
            <person name="Baldrian P."/>
            <person name="Vilgalys R."/>
            <person name="Dunand C."/>
            <person name="Henrissat B."/>
            <person name="Grigoriev I.V."/>
            <person name="Hibbett D."/>
            <person name="Nagy L.G."/>
            <person name="Martin F.M."/>
        </authorList>
    </citation>
    <scope>NUCLEOTIDE SEQUENCE</scope>
    <source>
        <strain evidence="7">UH-Tt-Lm1</strain>
    </source>
</reference>
<dbReference type="InterPro" id="IPR004908">
    <property type="entry name" value="ATPase_V1-cplx_hsu"/>
</dbReference>
<dbReference type="Proteomes" id="UP000736335">
    <property type="component" value="Unassembled WGS sequence"/>
</dbReference>
<comment type="caution">
    <text evidence="7">The sequence shown here is derived from an EMBL/GenBank/DDBJ whole genome shotgun (WGS) entry which is preliminary data.</text>
</comment>
<dbReference type="InterPro" id="IPR038497">
    <property type="entry name" value="ATPase_V1-cplx_hsu_C_sf"/>
</dbReference>
<keyword evidence="8" id="KW-1185">Reference proteome</keyword>
<evidence type="ECO:0000256" key="1">
    <source>
        <dbReference type="ARBA" id="ARBA00008613"/>
    </source>
</evidence>
<dbReference type="InterPro" id="IPR011987">
    <property type="entry name" value="ATPase_V1-cplx_hsu_C"/>
</dbReference>
<proteinExistence type="inferred from homology"/>
<comment type="subunit">
    <text evidence="5">V-ATPase is a heteromultimeric enzyme made up of two complexes: the ATP-hydrolytic V1 complex and the proton translocation V0 complex.</text>
</comment>
<sequence length="487" mass="54988">MPPASLALPPEAITCTDHPWLGQLRTLSSRWSPRCPSFPFGKAFLPTLTLMSLSLVSNAYLDEQSAKIQSKPVPWEGYQRAGLVTTDELTLLKKVDRQPKAKIDSILLSDGQSYALLYLRLLSKLQRIDTMQCILVYIADALLDHDERIPLFTRAFETDPELPYGALLRALDVQDDIVQLKTAQILAVFLSSETTPIVPSILHPFLNTLSSFLTPSFPHKRDLAVQCLEALLPRCEVRKAVWGIPQIIQGLVDIIKHKPGPQMCYQIAFCLWLLTFEQEIAEEINKKYDIIPLLTDVAKEAVKEKVIRVIVATFRGLVTKAPAANLPAMLVAQLLPFVKNLSARKWGDEDIVEDVQFLRDELSARFESLTTYDEYSSELQSGHLSWTPVHESDMFWKENATKLNDNNFQQLKVLVELLKNSQDPLALGVASHDIGQYVKHYPQGKKILTDLGAKTRVMELMSHNDNDVRYHALISVQRLVSHPWTST</sequence>
<accession>A0A9P6HQ91</accession>
<evidence type="ECO:0000256" key="4">
    <source>
        <dbReference type="ARBA" id="ARBA00023065"/>
    </source>
</evidence>
<dbReference type="PANTHER" id="PTHR10698:SF0">
    <property type="entry name" value="V-TYPE PROTON ATPASE SUBUNIT H"/>
    <property type="match status" value="1"/>
</dbReference>
<keyword evidence="3 5" id="KW-0375">Hydrogen ion transport</keyword>
<evidence type="ECO:0000259" key="6">
    <source>
        <dbReference type="Pfam" id="PF11698"/>
    </source>
</evidence>
<dbReference type="Pfam" id="PF03224">
    <property type="entry name" value="V-ATPase_H_N"/>
    <property type="match status" value="1"/>
</dbReference>
<comment type="function">
    <text evidence="5">Subunit of the V1 complex of vacuolar(H+)-ATPase (V-ATPase), a multisubunit enzyme composed of a peripheral complex (V1) that hydrolyzes ATP and a membrane integral complex (V0) that translocates protons. V-ATPase is responsible for acidifying and maintaining the pH of intracellular compartments.</text>
</comment>
<organism evidence="7 8">
    <name type="scientific">Thelephora terrestris</name>
    <dbReference type="NCBI Taxonomy" id="56493"/>
    <lineage>
        <taxon>Eukaryota</taxon>
        <taxon>Fungi</taxon>
        <taxon>Dikarya</taxon>
        <taxon>Basidiomycota</taxon>
        <taxon>Agaricomycotina</taxon>
        <taxon>Agaricomycetes</taxon>
        <taxon>Thelephorales</taxon>
        <taxon>Thelephoraceae</taxon>
        <taxon>Thelephora</taxon>
    </lineage>
</organism>
<evidence type="ECO:0000256" key="3">
    <source>
        <dbReference type="ARBA" id="ARBA00022781"/>
    </source>
</evidence>
<keyword evidence="2 5" id="KW-0813">Transport</keyword>
<dbReference type="GO" id="GO:0046961">
    <property type="term" value="F:proton-transporting ATPase activity, rotational mechanism"/>
    <property type="evidence" value="ECO:0007669"/>
    <property type="project" value="UniProtKB-UniRule"/>
</dbReference>
<dbReference type="Gene3D" id="1.25.40.150">
    <property type="entry name" value="V-type ATPase, subunit H, C-terminal domain"/>
    <property type="match status" value="1"/>
</dbReference>
<dbReference type="InterPro" id="IPR016024">
    <property type="entry name" value="ARM-type_fold"/>
</dbReference>